<keyword evidence="2" id="KW-1185">Reference proteome</keyword>
<reference evidence="1 2" key="1">
    <citation type="submission" date="2017-09" db="EMBL/GenBank/DDBJ databases">
        <title>Sequencing the genomes of two abundant thermophiles in Great Basin hot springs: Thermocrinis jamiesonii and novel Chloroflexi Thermoflexus hugenholtzii.</title>
        <authorList>
            <person name="Hedlund B."/>
        </authorList>
    </citation>
    <scope>NUCLEOTIDE SEQUENCE [LARGE SCALE GENOMIC DNA]</scope>
    <source>
        <strain evidence="1 2">G233</strain>
    </source>
</reference>
<dbReference type="PANTHER" id="PTHR33677:SF5">
    <property type="entry name" value="TRANSCRIPTIONAL REPRESSOR FRMR"/>
    <property type="match status" value="1"/>
</dbReference>
<keyword evidence="1" id="KW-0238">DNA-binding</keyword>
<gene>
    <name evidence="1" type="ORF">A9A59_0237</name>
</gene>
<dbReference type="GO" id="GO:0003677">
    <property type="term" value="F:DNA binding"/>
    <property type="evidence" value="ECO:0007669"/>
    <property type="project" value="UniProtKB-KW"/>
</dbReference>
<accession>A0A2A9HAS9</accession>
<proteinExistence type="predicted"/>
<dbReference type="InterPro" id="IPR038390">
    <property type="entry name" value="Metal_Tscrpt_repr_sf"/>
</dbReference>
<dbReference type="Gene3D" id="1.20.58.1000">
    <property type="entry name" value="Metal-sensitive repressor, helix protomer"/>
    <property type="match status" value="1"/>
</dbReference>
<dbReference type="Pfam" id="PF02583">
    <property type="entry name" value="Trns_repr_metal"/>
    <property type="match status" value="1"/>
</dbReference>
<protein>
    <submittedName>
        <fullName evidence="1">DNA-binding FrmR family transcriptional regulator</fullName>
    </submittedName>
</protein>
<organism evidence="1 2">
    <name type="scientific">Tepidiforma thermophila (strain KCTC 52669 / CGMCC 1.13589 / G233)</name>
    <dbReference type="NCBI Taxonomy" id="2761530"/>
    <lineage>
        <taxon>Bacteria</taxon>
        <taxon>Bacillati</taxon>
        <taxon>Chloroflexota</taxon>
        <taxon>Tepidiformia</taxon>
        <taxon>Tepidiformales</taxon>
        <taxon>Tepidiformaceae</taxon>
        <taxon>Tepidiforma</taxon>
    </lineage>
</organism>
<dbReference type="RefSeq" id="WP_098502529.1">
    <property type="nucleotide sequence ID" value="NZ_PDJQ01000001.1"/>
</dbReference>
<dbReference type="AlphaFoldDB" id="A0A2A9HAS9"/>
<dbReference type="CDD" id="cd10148">
    <property type="entry name" value="CsoR-like_DUF156"/>
    <property type="match status" value="1"/>
</dbReference>
<name>A0A2A9HAS9_TEPT2</name>
<evidence type="ECO:0000313" key="2">
    <source>
        <dbReference type="Proteomes" id="UP000223071"/>
    </source>
</evidence>
<sequence length="92" mass="10413">MNDEEMKRLLDRLARVEGQVRGLRKMLEQQRCCEDVLTQLLAARSGLESAGQLVLERHLNDCVLGGAEVDERTKEALRETLRLWSRHSGPAG</sequence>
<dbReference type="InterPro" id="IPR003735">
    <property type="entry name" value="Metal_Tscrpt_repr"/>
</dbReference>
<evidence type="ECO:0000313" key="1">
    <source>
        <dbReference type="EMBL" id="PFG73044.1"/>
    </source>
</evidence>
<dbReference type="GO" id="GO:0045892">
    <property type="term" value="P:negative regulation of DNA-templated transcription"/>
    <property type="evidence" value="ECO:0007669"/>
    <property type="project" value="UniProtKB-ARBA"/>
</dbReference>
<dbReference type="PANTHER" id="PTHR33677">
    <property type="entry name" value="TRANSCRIPTIONAL REPRESSOR FRMR-RELATED"/>
    <property type="match status" value="1"/>
</dbReference>
<comment type="caution">
    <text evidence="1">The sequence shown here is derived from an EMBL/GenBank/DDBJ whole genome shotgun (WGS) entry which is preliminary data.</text>
</comment>
<dbReference type="Proteomes" id="UP000223071">
    <property type="component" value="Unassembled WGS sequence"/>
</dbReference>
<dbReference type="EMBL" id="PDJQ01000001">
    <property type="protein sequence ID" value="PFG73044.1"/>
    <property type="molecule type" value="Genomic_DNA"/>
</dbReference>
<dbReference type="GO" id="GO:0046872">
    <property type="term" value="F:metal ion binding"/>
    <property type="evidence" value="ECO:0007669"/>
    <property type="project" value="InterPro"/>
</dbReference>